<comment type="caution">
    <text evidence="1">The sequence shown here is derived from an EMBL/GenBank/DDBJ whole genome shotgun (WGS) entry which is preliminary data.</text>
</comment>
<dbReference type="AlphaFoldDB" id="A0ABD5S2F1"/>
<reference evidence="1 2" key="1">
    <citation type="journal article" date="2019" name="Int. J. Syst. Evol. Microbiol.">
        <title>The Global Catalogue of Microorganisms (GCM) 10K type strain sequencing project: providing services to taxonomists for standard genome sequencing and annotation.</title>
        <authorList>
            <consortium name="The Broad Institute Genomics Platform"/>
            <consortium name="The Broad Institute Genome Sequencing Center for Infectious Disease"/>
            <person name="Wu L."/>
            <person name="Ma J."/>
        </authorList>
    </citation>
    <scope>NUCLEOTIDE SEQUENCE [LARGE SCALE GENOMIC DNA]</scope>
    <source>
        <strain evidence="1 2">NBRC 111368</strain>
    </source>
</reference>
<proteinExistence type="predicted"/>
<evidence type="ECO:0000313" key="1">
    <source>
        <dbReference type="EMBL" id="MFC6725859.1"/>
    </source>
</evidence>
<dbReference type="InterPro" id="IPR049798">
    <property type="entry name" value="LWR_salt"/>
</dbReference>
<sequence>MNAAYVFRVRFRLDPAAVRVDPNEFETVLRVPADRPGEDGWLFFRDNLWRGDVNDERHLRDEAESLLGVPVSAVSFSELETDPAYLGALEEAIEGEIGGTDGTNAFNADSVDEVLSKYLGSSIRVHDDDGDGG</sequence>
<dbReference type="NCBIfam" id="NF033910">
    <property type="entry name" value="LWR_salt"/>
    <property type="match status" value="1"/>
</dbReference>
<gene>
    <name evidence="1" type="primary">lwrS</name>
    <name evidence="1" type="ORF">ACFQE1_16100</name>
</gene>
<accession>A0ABD5S2F1</accession>
<protein>
    <submittedName>
        <fullName evidence="1">LWR-salt protein</fullName>
    </submittedName>
</protein>
<dbReference type="Proteomes" id="UP001596328">
    <property type="component" value="Unassembled WGS sequence"/>
</dbReference>
<name>A0ABD5S2F1_9EURY</name>
<dbReference type="EMBL" id="JBHSWU010000747">
    <property type="protein sequence ID" value="MFC6725859.1"/>
    <property type="molecule type" value="Genomic_DNA"/>
</dbReference>
<organism evidence="1 2">
    <name type="scientific">Halobium palmae</name>
    <dbReference type="NCBI Taxonomy" id="1776492"/>
    <lineage>
        <taxon>Archaea</taxon>
        <taxon>Methanobacteriati</taxon>
        <taxon>Methanobacteriota</taxon>
        <taxon>Stenosarchaea group</taxon>
        <taxon>Halobacteria</taxon>
        <taxon>Halobacteriales</taxon>
        <taxon>Haloferacaceae</taxon>
        <taxon>Halobium</taxon>
    </lineage>
</organism>
<keyword evidence="2" id="KW-1185">Reference proteome</keyword>
<dbReference type="Pfam" id="PF26423">
    <property type="entry name" value="LWR_salt"/>
    <property type="match status" value="1"/>
</dbReference>
<evidence type="ECO:0000313" key="2">
    <source>
        <dbReference type="Proteomes" id="UP001596328"/>
    </source>
</evidence>